<organism evidence="2 3">
    <name type="scientific">Streptomyces griseoaurantiacus</name>
    <dbReference type="NCBI Taxonomy" id="68213"/>
    <lineage>
        <taxon>Bacteria</taxon>
        <taxon>Bacillati</taxon>
        <taxon>Actinomycetota</taxon>
        <taxon>Actinomycetes</taxon>
        <taxon>Kitasatosporales</taxon>
        <taxon>Streptomycetaceae</taxon>
        <taxon>Streptomyces</taxon>
        <taxon>Streptomyces aurantiacus group</taxon>
    </lineage>
</organism>
<sequence length="67" mass="7181">MSTPKTTITGPVHLTAPDQEPEPVASCRECLGHAVTRANARSVGDYSKVSDANVVLRTHLREDHGAE</sequence>
<proteinExistence type="predicted"/>
<dbReference type="AlphaFoldDB" id="A0A1G7WEB4"/>
<evidence type="ECO:0000313" key="3">
    <source>
        <dbReference type="Proteomes" id="UP000198614"/>
    </source>
</evidence>
<dbReference type="EMBL" id="FNAX01000026">
    <property type="protein sequence ID" value="SDG70276.1"/>
    <property type="molecule type" value="Genomic_DNA"/>
</dbReference>
<feature type="region of interest" description="Disordered" evidence="1">
    <location>
        <begin position="1"/>
        <end position="23"/>
    </location>
</feature>
<evidence type="ECO:0000313" key="2">
    <source>
        <dbReference type="EMBL" id="SDG70276.1"/>
    </source>
</evidence>
<name>A0A1G7WEB4_9ACTN</name>
<evidence type="ECO:0000256" key="1">
    <source>
        <dbReference type="SAM" id="MobiDB-lite"/>
    </source>
</evidence>
<protein>
    <submittedName>
        <fullName evidence="2">Uncharacterized protein</fullName>
    </submittedName>
</protein>
<reference evidence="2 3" key="1">
    <citation type="submission" date="2016-10" db="EMBL/GenBank/DDBJ databases">
        <authorList>
            <person name="de Groot N.N."/>
        </authorList>
    </citation>
    <scope>NUCLEOTIDE SEQUENCE [LARGE SCALE GENOMIC DNA]</scope>
    <source>
        <strain evidence="2 3">CGMCC 4.1859</strain>
    </source>
</reference>
<gene>
    <name evidence="2" type="ORF">SAMN05216260_12661</name>
</gene>
<dbReference type="OrthoDB" id="4254348at2"/>
<accession>A0A1G7WEB4</accession>
<dbReference type="Proteomes" id="UP000198614">
    <property type="component" value="Unassembled WGS sequence"/>
</dbReference>